<keyword evidence="7" id="KW-0732">Signal</keyword>
<evidence type="ECO:0000313" key="9">
    <source>
        <dbReference type="Proteomes" id="UP000326757"/>
    </source>
</evidence>
<dbReference type="GO" id="GO:0006508">
    <property type="term" value="P:proteolysis"/>
    <property type="evidence" value="ECO:0007669"/>
    <property type="project" value="UniProtKB-KW"/>
</dbReference>
<keyword evidence="9" id="KW-1185">Reference proteome</keyword>
<dbReference type="PANTHER" id="PTHR11802">
    <property type="entry name" value="SERINE PROTEASE FAMILY S10 SERINE CARBOXYPEPTIDASE"/>
    <property type="match status" value="1"/>
</dbReference>
<dbReference type="Gene3D" id="3.40.50.1820">
    <property type="entry name" value="alpha/beta hydrolase"/>
    <property type="match status" value="1"/>
</dbReference>
<proteinExistence type="inferred from homology"/>
<dbReference type="GO" id="GO:0000324">
    <property type="term" value="C:fungal-type vacuole"/>
    <property type="evidence" value="ECO:0007669"/>
    <property type="project" value="TreeGrafter"/>
</dbReference>
<dbReference type="GO" id="GO:0004185">
    <property type="term" value="F:serine-type carboxypeptidase activity"/>
    <property type="evidence" value="ECO:0007669"/>
    <property type="project" value="UniProtKB-UniRule"/>
</dbReference>
<dbReference type="InterPro" id="IPR033124">
    <property type="entry name" value="Ser_caboxypep_his_AS"/>
</dbReference>
<dbReference type="EC" id="3.4.16.-" evidence="6"/>
<evidence type="ECO:0000256" key="4">
    <source>
        <dbReference type="ARBA" id="ARBA00022801"/>
    </source>
</evidence>
<evidence type="ECO:0000256" key="1">
    <source>
        <dbReference type="ARBA" id="ARBA00009431"/>
    </source>
</evidence>
<evidence type="ECO:0000256" key="2">
    <source>
        <dbReference type="ARBA" id="ARBA00022645"/>
    </source>
</evidence>
<dbReference type="PROSITE" id="PS00560">
    <property type="entry name" value="CARBOXYPEPT_SER_HIS"/>
    <property type="match status" value="1"/>
</dbReference>
<evidence type="ECO:0000256" key="7">
    <source>
        <dbReference type="SAM" id="SignalP"/>
    </source>
</evidence>
<evidence type="ECO:0000256" key="5">
    <source>
        <dbReference type="ARBA" id="ARBA00023180"/>
    </source>
</evidence>
<organism evidence="8 9">
    <name type="scientific">Monilinia laxa</name>
    <name type="common">Brown rot fungus</name>
    <name type="synonym">Sclerotinia laxa</name>
    <dbReference type="NCBI Taxonomy" id="61186"/>
    <lineage>
        <taxon>Eukaryota</taxon>
        <taxon>Fungi</taxon>
        <taxon>Dikarya</taxon>
        <taxon>Ascomycota</taxon>
        <taxon>Pezizomycotina</taxon>
        <taxon>Leotiomycetes</taxon>
        <taxon>Helotiales</taxon>
        <taxon>Sclerotiniaceae</taxon>
        <taxon>Monilinia</taxon>
    </lineage>
</organism>
<dbReference type="InterPro" id="IPR001563">
    <property type="entry name" value="Peptidase_S10"/>
</dbReference>
<dbReference type="PROSITE" id="PS00131">
    <property type="entry name" value="CARBOXYPEPT_SER_SER"/>
    <property type="match status" value="1"/>
</dbReference>
<feature type="signal peptide" evidence="7">
    <location>
        <begin position="1"/>
        <end position="40"/>
    </location>
</feature>
<dbReference type="InterPro" id="IPR018202">
    <property type="entry name" value="Ser_caboxypep_ser_AS"/>
</dbReference>
<comment type="caution">
    <text evidence="8">The sequence shown here is derived from an EMBL/GenBank/DDBJ whole genome shotgun (WGS) entry which is preliminary data.</text>
</comment>
<keyword evidence="5" id="KW-0325">Glycoprotein</keyword>
<evidence type="ECO:0000313" key="8">
    <source>
        <dbReference type="EMBL" id="KAB8297382.1"/>
    </source>
</evidence>
<evidence type="ECO:0000256" key="6">
    <source>
        <dbReference type="RuleBase" id="RU361156"/>
    </source>
</evidence>
<dbReference type="EMBL" id="VIGI01000008">
    <property type="protein sequence ID" value="KAB8297382.1"/>
    <property type="molecule type" value="Genomic_DNA"/>
</dbReference>
<evidence type="ECO:0000256" key="3">
    <source>
        <dbReference type="ARBA" id="ARBA00022670"/>
    </source>
</evidence>
<name>A0A5N6K4Q6_MONLA</name>
<sequence>MPKEACPYWLNSLPVHSPTTINMRFASLSLVACLLPAVLAAPASEGGKKDKRTIEVRDGVNHTVFYHAATDSTLSFVTNSGICETTPGVNQYSGYLSVGTNMNMWFWFFESRNSPTTAPLATWFNGGPGCSSMIGLFQENGPCQFYDGESTPSLNPHSFNEYANMIYVDQPIGVGFSYGTDSVTSTVTAAPYVWKLLQAFYAAFPVYENRDFGIFTESYGGHYGPEFAYYLEQQNAKIDAGTISGEKIDLVALGINNGWFDPIIAYKAYVDFSYNNSYKPLITAAQHTSYLNTYTKSCLPLLEKCSSTTGSDSACVNADDTCYNDIEGPLSNGNFDVYDIREPSDDPYPPETYATYLQSAAVVKAIGAKSKYQECPDGPYEKFAATGDDSRSFLSTLSSVVQSGIQVLIWAGDADFICNWFGGLATANAVTYPSSAAFNAAVVANYTVNGVAGGTFKTAGNLSWLRVFGAGHEVPYYSPALALQAFKQTLSKKPISST</sequence>
<keyword evidence="2 6" id="KW-0121">Carboxypeptidase</keyword>
<feature type="chain" id="PRO_5024979846" description="Carboxypeptidase" evidence="7">
    <location>
        <begin position="41"/>
        <end position="498"/>
    </location>
</feature>
<dbReference type="InterPro" id="IPR029058">
    <property type="entry name" value="AB_hydrolase_fold"/>
</dbReference>
<protein>
    <recommendedName>
        <fullName evidence="6">Carboxypeptidase</fullName>
        <ecNumber evidence="6">3.4.16.-</ecNumber>
    </recommendedName>
</protein>
<dbReference type="PANTHER" id="PTHR11802:SF453">
    <property type="entry name" value="S1, PUTATIVE-RELATED"/>
    <property type="match status" value="1"/>
</dbReference>
<dbReference type="Pfam" id="PF00450">
    <property type="entry name" value="Peptidase_S10"/>
    <property type="match status" value="1"/>
</dbReference>
<gene>
    <name evidence="8" type="ORF">EYC80_002726</name>
</gene>
<accession>A0A5N6K4Q6</accession>
<dbReference type="PRINTS" id="PR00724">
    <property type="entry name" value="CRBOXYPTASEC"/>
</dbReference>
<dbReference type="OrthoDB" id="443318at2759"/>
<keyword evidence="4 6" id="KW-0378">Hydrolase</keyword>
<dbReference type="SUPFAM" id="SSF53474">
    <property type="entry name" value="alpha/beta-Hydrolases"/>
    <property type="match status" value="1"/>
</dbReference>
<reference evidence="8 9" key="1">
    <citation type="submission" date="2019-06" db="EMBL/GenBank/DDBJ databases">
        <title>Genome Sequence of the Brown Rot Fungal Pathogen Monilinia laxa.</title>
        <authorList>
            <person name="De Miccolis Angelini R.M."/>
            <person name="Landi L."/>
            <person name="Abate D."/>
            <person name="Pollastro S."/>
            <person name="Romanazzi G."/>
            <person name="Faretra F."/>
        </authorList>
    </citation>
    <scope>NUCLEOTIDE SEQUENCE [LARGE SCALE GENOMIC DNA]</scope>
    <source>
        <strain evidence="8 9">Mlax316</strain>
    </source>
</reference>
<keyword evidence="3 6" id="KW-0645">Protease</keyword>
<dbReference type="Proteomes" id="UP000326757">
    <property type="component" value="Unassembled WGS sequence"/>
</dbReference>
<dbReference type="AlphaFoldDB" id="A0A5N6K4Q6"/>
<comment type="similarity">
    <text evidence="1 6">Belongs to the peptidase S10 family.</text>
</comment>
<dbReference type="Gene3D" id="1.10.287.410">
    <property type="match status" value="1"/>
</dbReference>